<comment type="caution">
    <text evidence="2">The sequence shown here is derived from an EMBL/GenBank/DDBJ whole genome shotgun (WGS) entry which is preliminary data.</text>
</comment>
<dbReference type="EMBL" id="JBHSHP010000060">
    <property type="protein sequence ID" value="MFC4756410.1"/>
    <property type="molecule type" value="Genomic_DNA"/>
</dbReference>
<feature type="compositionally biased region" description="Acidic residues" evidence="1">
    <location>
        <begin position="118"/>
        <end position="134"/>
    </location>
</feature>
<evidence type="ECO:0008006" key="4">
    <source>
        <dbReference type="Google" id="ProtNLM"/>
    </source>
</evidence>
<proteinExistence type="predicted"/>
<evidence type="ECO:0000256" key="1">
    <source>
        <dbReference type="SAM" id="MobiDB-lite"/>
    </source>
</evidence>
<feature type="compositionally biased region" description="Gly residues" evidence="1">
    <location>
        <begin position="144"/>
        <end position="158"/>
    </location>
</feature>
<name>A0ABV9PTW4_9ACTN</name>
<evidence type="ECO:0000313" key="2">
    <source>
        <dbReference type="EMBL" id="MFC4756410.1"/>
    </source>
</evidence>
<dbReference type="PROSITE" id="PS51257">
    <property type="entry name" value="PROKAR_LIPOPROTEIN"/>
    <property type="match status" value="1"/>
</dbReference>
<dbReference type="Proteomes" id="UP001595836">
    <property type="component" value="Unassembled WGS sequence"/>
</dbReference>
<protein>
    <recommendedName>
        <fullName evidence="4">DUF3558 domain-containing protein</fullName>
    </recommendedName>
</protein>
<gene>
    <name evidence="2" type="ORF">ACFO7U_16685</name>
</gene>
<evidence type="ECO:0000313" key="3">
    <source>
        <dbReference type="Proteomes" id="UP001595836"/>
    </source>
</evidence>
<feature type="region of interest" description="Disordered" evidence="1">
    <location>
        <begin position="89"/>
        <end position="177"/>
    </location>
</feature>
<sequence>MRSSLRSSSPSPSRGVTGALAAVAALTLAGCSGLGDEAESGPPRLTPNLQMDAAEAMIASSGSANERLNACELLDLTTAEVITLTDAEMPDVEPTGSGDLGLICTYGGPGSPARAEAETDTDSDADLDDSDDSGGLDGTDGLNGTDGVGGVGGVGGTGPWNLGATTTTTETPGPPAFEPGIVPDTFAAGVVEPQGGAEAALAGQPLMLGARYACSEIRGTLAATVEGAPPAAPGAPGPVSPPLATAFIDCLAAPTGGGVEVHTILVSGDYLWHITLVQPETARSPGAEAEALAGLHRVARQILA</sequence>
<accession>A0ABV9PTW4</accession>
<organism evidence="2 3">
    <name type="scientific">Dietzia aurantiaca</name>
    <dbReference type="NCBI Taxonomy" id="983873"/>
    <lineage>
        <taxon>Bacteria</taxon>
        <taxon>Bacillati</taxon>
        <taxon>Actinomycetota</taxon>
        <taxon>Actinomycetes</taxon>
        <taxon>Mycobacteriales</taxon>
        <taxon>Dietziaceae</taxon>
        <taxon>Dietzia</taxon>
    </lineage>
</organism>
<reference evidence="3" key="1">
    <citation type="journal article" date="2019" name="Int. J. Syst. Evol. Microbiol.">
        <title>The Global Catalogue of Microorganisms (GCM) 10K type strain sequencing project: providing services to taxonomists for standard genome sequencing and annotation.</title>
        <authorList>
            <consortium name="The Broad Institute Genomics Platform"/>
            <consortium name="The Broad Institute Genome Sequencing Center for Infectious Disease"/>
            <person name="Wu L."/>
            <person name="Ma J."/>
        </authorList>
    </citation>
    <scope>NUCLEOTIDE SEQUENCE [LARGE SCALE GENOMIC DNA]</scope>
    <source>
        <strain evidence="3">JCM 11882</strain>
    </source>
</reference>
<dbReference type="RefSeq" id="WP_344992969.1">
    <property type="nucleotide sequence ID" value="NZ_BAABCD010000020.1"/>
</dbReference>
<keyword evidence="3" id="KW-1185">Reference proteome</keyword>